<dbReference type="Pfam" id="PF03739">
    <property type="entry name" value="LptF_LptG"/>
    <property type="match status" value="1"/>
</dbReference>
<organism evidence="7 8">
    <name type="scientific">Handelsmanbacteria sp. (strain RIFCSPLOWO2_12_FULL_64_10)</name>
    <dbReference type="NCBI Taxonomy" id="1817868"/>
    <lineage>
        <taxon>Bacteria</taxon>
        <taxon>Candidatus Handelsmaniibacteriota</taxon>
    </lineage>
</organism>
<dbReference type="PANTHER" id="PTHR33529">
    <property type="entry name" value="SLR0882 PROTEIN-RELATED"/>
    <property type="match status" value="1"/>
</dbReference>
<keyword evidence="5 6" id="KW-0472">Membrane</keyword>
<dbReference type="GO" id="GO:0015920">
    <property type="term" value="P:lipopolysaccharide transport"/>
    <property type="evidence" value="ECO:0007669"/>
    <property type="project" value="TreeGrafter"/>
</dbReference>
<evidence type="ECO:0000256" key="6">
    <source>
        <dbReference type="SAM" id="Phobius"/>
    </source>
</evidence>
<sequence>MLIHRYILREHISPFFLALSVILFLLFVNLILELVDQIVGKGVPASAAVEVFVLNLAWMVALAVPMSVLVAVLMAFGRLSSDGEVAALKAVGVGLHRAAWPVLLCAGLVAGLVAWFNDRVLPDANHRARMLMDDIRRKKPSVALADKPGLVIDDFDDYRILIGRVAPQGSAVEDILIYKQQPGEFPTAILARRGEISFTPDRKDMALTLHDGEAHALDSRDQTRYVKTAFHRQVIVLGDAGRRLVRTVEDTRGDREMRVAEMRAQVARHSEEVRQAGEEAGQVFEAFVRRLLLDSGPPGGDPLKEVQQALAQVRSELMVAGHRGRAANRYLVEIHKKYAISAACIVFVFVGLPLGIAFRAGGATRGAAVSIGFFLLYWMFLIGGEKLADRGYLSPALSMWAADILIGAAGGWLTWREMRK</sequence>
<evidence type="ECO:0000256" key="4">
    <source>
        <dbReference type="ARBA" id="ARBA00022989"/>
    </source>
</evidence>
<feature type="transmembrane region" description="Helical" evidence="6">
    <location>
        <begin position="98"/>
        <end position="116"/>
    </location>
</feature>
<dbReference type="InterPro" id="IPR005495">
    <property type="entry name" value="LptG/LptF_permease"/>
</dbReference>
<feature type="transmembrane region" description="Helical" evidence="6">
    <location>
        <begin position="396"/>
        <end position="415"/>
    </location>
</feature>
<evidence type="ECO:0000256" key="2">
    <source>
        <dbReference type="ARBA" id="ARBA00022475"/>
    </source>
</evidence>
<evidence type="ECO:0000256" key="1">
    <source>
        <dbReference type="ARBA" id="ARBA00004651"/>
    </source>
</evidence>
<evidence type="ECO:0000313" key="7">
    <source>
        <dbReference type="EMBL" id="OGG50602.1"/>
    </source>
</evidence>
<dbReference type="GO" id="GO:0043190">
    <property type="term" value="C:ATP-binding cassette (ABC) transporter complex"/>
    <property type="evidence" value="ECO:0007669"/>
    <property type="project" value="TreeGrafter"/>
</dbReference>
<evidence type="ECO:0000256" key="5">
    <source>
        <dbReference type="ARBA" id="ARBA00023136"/>
    </source>
</evidence>
<dbReference type="Proteomes" id="UP000178606">
    <property type="component" value="Unassembled WGS sequence"/>
</dbReference>
<evidence type="ECO:0000313" key="8">
    <source>
        <dbReference type="Proteomes" id="UP000178606"/>
    </source>
</evidence>
<dbReference type="AlphaFoldDB" id="A0A1F6CP00"/>
<comment type="subcellular location">
    <subcellularLocation>
        <location evidence="1">Cell membrane</location>
        <topology evidence="1">Multi-pass membrane protein</topology>
    </subcellularLocation>
</comment>
<keyword evidence="2" id="KW-1003">Cell membrane</keyword>
<proteinExistence type="predicted"/>
<accession>A0A1F6CP00</accession>
<reference evidence="7 8" key="1">
    <citation type="journal article" date="2016" name="Nat. Commun.">
        <title>Thousands of microbial genomes shed light on interconnected biogeochemical processes in an aquifer system.</title>
        <authorList>
            <person name="Anantharaman K."/>
            <person name="Brown C.T."/>
            <person name="Hug L.A."/>
            <person name="Sharon I."/>
            <person name="Castelle C.J."/>
            <person name="Probst A.J."/>
            <person name="Thomas B.C."/>
            <person name="Singh A."/>
            <person name="Wilkins M.J."/>
            <person name="Karaoz U."/>
            <person name="Brodie E.L."/>
            <person name="Williams K.H."/>
            <person name="Hubbard S.S."/>
            <person name="Banfield J.F."/>
        </authorList>
    </citation>
    <scope>NUCLEOTIDE SEQUENCE [LARGE SCALE GENOMIC DNA]</scope>
    <source>
        <strain evidence="8">RIFCSPLOWO2_12_FULL_64_10</strain>
    </source>
</reference>
<dbReference type="PANTHER" id="PTHR33529:SF6">
    <property type="entry name" value="YJGP_YJGQ FAMILY PERMEASE"/>
    <property type="match status" value="1"/>
</dbReference>
<name>A0A1F6CP00_HANXR</name>
<evidence type="ECO:0008006" key="9">
    <source>
        <dbReference type="Google" id="ProtNLM"/>
    </source>
</evidence>
<keyword evidence="3 6" id="KW-0812">Transmembrane</keyword>
<feature type="transmembrane region" description="Helical" evidence="6">
    <location>
        <begin position="338"/>
        <end position="358"/>
    </location>
</feature>
<comment type="caution">
    <text evidence="7">The sequence shown here is derived from an EMBL/GenBank/DDBJ whole genome shotgun (WGS) entry which is preliminary data.</text>
</comment>
<evidence type="ECO:0000256" key="3">
    <source>
        <dbReference type="ARBA" id="ARBA00022692"/>
    </source>
</evidence>
<feature type="transmembrane region" description="Helical" evidence="6">
    <location>
        <begin position="52"/>
        <end position="77"/>
    </location>
</feature>
<keyword evidence="4 6" id="KW-1133">Transmembrane helix</keyword>
<gene>
    <name evidence="7" type="ORF">A3F84_02480</name>
</gene>
<protein>
    <recommendedName>
        <fullName evidence="9">YjgP/YjgQ family permease</fullName>
    </recommendedName>
</protein>
<feature type="transmembrane region" description="Helical" evidence="6">
    <location>
        <begin position="365"/>
        <end position="384"/>
    </location>
</feature>
<dbReference type="EMBL" id="MFKF01000204">
    <property type="protein sequence ID" value="OGG50602.1"/>
    <property type="molecule type" value="Genomic_DNA"/>
</dbReference>
<feature type="transmembrane region" description="Helical" evidence="6">
    <location>
        <begin position="12"/>
        <end position="32"/>
    </location>
</feature>